<dbReference type="Pfam" id="PF02197">
    <property type="entry name" value="RIIa"/>
    <property type="match status" value="1"/>
</dbReference>
<keyword evidence="3" id="KW-0597">Phosphoprotein</keyword>
<feature type="binding site" evidence="9">
    <location>
        <position position="265"/>
    </location>
    <ligand>
        <name>3',5'-cyclic AMP</name>
        <dbReference type="ChEBI" id="CHEBI:58165"/>
        <label>1</label>
    </ligand>
</feature>
<dbReference type="InterPro" id="IPR018488">
    <property type="entry name" value="cNMP-bd_CS"/>
</dbReference>
<dbReference type="AlphaFoldDB" id="A0A1E3PQM4"/>
<gene>
    <name evidence="12" type="ORF">NADFUDRAFT_56492</name>
</gene>
<dbReference type="InterPro" id="IPR014710">
    <property type="entry name" value="RmlC-like_jellyroll"/>
</dbReference>
<dbReference type="GO" id="GO:0007189">
    <property type="term" value="P:adenylate cyclase-activating G protein-coupled receptor signaling pathway"/>
    <property type="evidence" value="ECO:0007669"/>
    <property type="project" value="EnsemblFungi"/>
</dbReference>
<sequence>MSSSSDFTADLAYLDREIKTKQPQDIIQFCANYFNNKLEQQRKEVLSRLTSSPPSSSSPNSSLVLTPTQTAPTRGDSPGPHAGSANVNTFQPSYTNSPASNPASSSSTPSSGPSFFKDPNYNSSLDPNITTTSHVISSSNAGSALFPRNFDANRRVSVSAESMNPHTLSRANQTWKPTLKKALSEEQIQRIAKSIENNFLFTHLDDDSLKQVIGALEEKKYNAGEKIIVQGDEGDFFYIIEKGNVDIFVNGVKVSTLGPPGSFGELALMYNSPRAATVQAATQVVVWALDRATFKTILLEGTSKKRSMYEQFLKEVPILRSLNNYERCKLADALNSETYEPNQVIIREGDIGEQFYIIECGEAIVEKKGVGKVKEYSKGDYFGEIALIQDVPRQASVISTTKLKVVTLEKSAFQRLLGPAVEIMKRSNPIQQ</sequence>
<dbReference type="InterPro" id="IPR050503">
    <property type="entry name" value="cAMP-dep_PK_reg_su-like"/>
</dbReference>
<reference evidence="12 13" key="1">
    <citation type="journal article" date="2016" name="Proc. Natl. Acad. Sci. U.S.A.">
        <title>Comparative genomics of biotechnologically important yeasts.</title>
        <authorList>
            <person name="Riley R."/>
            <person name="Haridas S."/>
            <person name="Wolfe K.H."/>
            <person name="Lopes M.R."/>
            <person name="Hittinger C.T."/>
            <person name="Goeker M."/>
            <person name="Salamov A.A."/>
            <person name="Wisecaver J.H."/>
            <person name="Long T.M."/>
            <person name="Calvey C.H."/>
            <person name="Aerts A.L."/>
            <person name="Barry K.W."/>
            <person name="Choi C."/>
            <person name="Clum A."/>
            <person name="Coughlan A.Y."/>
            <person name="Deshpande S."/>
            <person name="Douglass A.P."/>
            <person name="Hanson S.J."/>
            <person name="Klenk H.-P."/>
            <person name="LaButti K.M."/>
            <person name="Lapidus A."/>
            <person name="Lindquist E.A."/>
            <person name="Lipzen A.M."/>
            <person name="Meier-Kolthoff J.P."/>
            <person name="Ohm R.A."/>
            <person name="Otillar R.P."/>
            <person name="Pangilinan J.L."/>
            <person name="Peng Y."/>
            <person name="Rokas A."/>
            <person name="Rosa C.A."/>
            <person name="Scheuner C."/>
            <person name="Sibirny A.A."/>
            <person name="Slot J.C."/>
            <person name="Stielow J.B."/>
            <person name="Sun H."/>
            <person name="Kurtzman C.P."/>
            <person name="Blackwell M."/>
            <person name="Grigoriev I.V."/>
            <person name="Jeffries T.W."/>
        </authorList>
    </citation>
    <scope>NUCLEOTIDE SEQUENCE [LARGE SCALE GENOMIC DNA]</scope>
    <source>
        <strain evidence="12 13">DSM 6958</strain>
    </source>
</reference>
<feature type="binding site" evidence="9">
    <location>
        <position position="393"/>
    </location>
    <ligand>
        <name>3',5'-cyclic AMP</name>
        <dbReference type="ChEBI" id="CHEBI:58165"/>
        <label>2</label>
    </ligand>
</feature>
<dbReference type="SUPFAM" id="SSF51206">
    <property type="entry name" value="cAMP-binding domain-like"/>
    <property type="match status" value="2"/>
</dbReference>
<evidence type="ECO:0000256" key="10">
    <source>
        <dbReference type="SAM" id="MobiDB-lite"/>
    </source>
</evidence>
<evidence type="ECO:0000256" key="8">
    <source>
        <dbReference type="PIRNR" id="PIRNR000548"/>
    </source>
</evidence>
<feature type="domain" description="Cyclic nucleotide-binding" evidence="11">
    <location>
        <begin position="318"/>
        <end position="426"/>
    </location>
</feature>
<feature type="region of interest" description="Disordered" evidence="10">
    <location>
        <begin position="45"/>
        <end position="123"/>
    </location>
</feature>
<evidence type="ECO:0000313" key="13">
    <source>
        <dbReference type="Proteomes" id="UP000095009"/>
    </source>
</evidence>
<dbReference type="PROSITE" id="PS50042">
    <property type="entry name" value="CNMP_BINDING_3"/>
    <property type="match status" value="2"/>
</dbReference>
<dbReference type="GO" id="GO:0005634">
    <property type="term" value="C:nucleus"/>
    <property type="evidence" value="ECO:0007669"/>
    <property type="project" value="EnsemblFungi"/>
</dbReference>
<dbReference type="SMART" id="SM00394">
    <property type="entry name" value="RIIa"/>
    <property type="match status" value="1"/>
</dbReference>
<proteinExistence type="inferred from homology"/>
<evidence type="ECO:0000256" key="6">
    <source>
        <dbReference type="ARBA" id="ARBA00022741"/>
    </source>
</evidence>
<dbReference type="PANTHER" id="PTHR11635:SF152">
    <property type="entry name" value="CAMP-DEPENDENT PROTEIN KINASE TYPE I REGULATORY SUBUNIT-RELATED"/>
    <property type="match status" value="1"/>
</dbReference>
<dbReference type="GO" id="GO:0004862">
    <property type="term" value="F:cAMP-dependent protein kinase inhibitor activity"/>
    <property type="evidence" value="ECO:0007669"/>
    <property type="project" value="EnsemblFungi"/>
</dbReference>
<dbReference type="InterPro" id="IPR018490">
    <property type="entry name" value="cNMP-bd_dom_sf"/>
</dbReference>
<evidence type="ECO:0000256" key="7">
    <source>
        <dbReference type="ARBA" id="ARBA00023149"/>
    </source>
</evidence>
<dbReference type="STRING" id="857566.A0A1E3PQM4"/>
<dbReference type="InterPro" id="IPR000595">
    <property type="entry name" value="cNMP-bd_dom"/>
</dbReference>
<feature type="compositionally biased region" description="Low complexity" evidence="10">
    <location>
        <begin position="92"/>
        <end position="114"/>
    </location>
</feature>
<comment type="similarity">
    <text evidence="1 8">Belongs to the cAMP-dependent kinase regulatory chain family.</text>
</comment>
<keyword evidence="12" id="KW-0418">Kinase</keyword>
<keyword evidence="5" id="KW-0677">Repeat</keyword>
<evidence type="ECO:0000313" key="12">
    <source>
        <dbReference type="EMBL" id="ODQ67544.1"/>
    </source>
</evidence>
<dbReference type="PIRSF" id="PIRSF000548">
    <property type="entry name" value="PK_regulatory"/>
    <property type="match status" value="1"/>
</dbReference>
<dbReference type="SMART" id="SM00100">
    <property type="entry name" value="cNMP"/>
    <property type="match status" value="2"/>
</dbReference>
<dbReference type="GO" id="GO:0034236">
    <property type="term" value="F:protein kinase A catalytic subunit binding"/>
    <property type="evidence" value="ECO:0007669"/>
    <property type="project" value="TreeGrafter"/>
</dbReference>
<dbReference type="PROSITE" id="PS00889">
    <property type="entry name" value="CNMP_BINDING_2"/>
    <property type="match status" value="2"/>
</dbReference>
<dbReference type="FunFam" id="2.60.120.10:FF:000039">
    <property type="entry name" value="cAMP-dependent protein kinase regulatory subunit"/>
    <property type="match status" value="1"/>
</dbReference>
<dbReference type="OrthoDB" id="417078at2759"/>
<dbReference type="InterPro" id="IPR003117">
    <property type="entry name" value="cAMP_dep_PK_reg_su_I/II_a/b"/>
</dbReference>
<dbReference type="PRINTS" id="PR00103">
    <property type="entry name" value="CAMPKINASE"/>
</dbReference>
<keyword evidence="4 8" id="KW-0116">cAMP-binding</keyword>
<dbReference type="PANTHER" id="PTHR11635">
    <property type="entry name" value="CAMP-DEPENDENT PROTEIN KINASE REGULATORY CHAIN"/>
    <property type="match status" value="1"/>
</dbReference>
<evidence type="ECO:0000259" key="11">
    <source>
        <dbReference type="PROSITE" id="PS50042"/>
    </source>
</evidence>
<name>A0A1E3PQM4_9ASCO</name>
<feature type="binding site" evidence="9">
    <location>
        <position position="384"/>
    </location>
    <ligand>
        <name>3',5'-cyclic AMP</name>
        <dbReference type="ChEBI" id="CHEBI:58165"/>
        <label>2</label>
    </ligand>
</feature>
<dbReference type="GO" id="GO:0042149">
    <property type="term" value="P:cellular response to glucose starvation"/>
    <property type="evidence" value="ECO:0007669"/>
    <property type="project" value="EnsemblFungi"/>
</dbReference>
<keyword evidence="12" id="KW-0808">Transferase</keyword>
<evidence type="ECO:0000256" key="4">
    <source>
        <dbReference type="ARBA" id="ARBA00022566"/>
    </source>
</evidence>
<dbReference type="FunFam" id="2.60.120.10:FF:000006">
    <property type="entry name" value="cAMP-dependent protein kinase type I-alpha regulatory subunit"/>
    <property type="match status" value="1"/>
</dbReference>
<dbReference type="InterPro" id="IPR012198">
    <property type="entry name" value="cAMP_dep_PK_reg_su"/>
</dbReference>
<evidence type="ECO:0000256" key="5">
    <source>
        <dbReference type="ARBA" id="ARBA00022737"/>
    </source>
</evidence>
<dbReference type="GO" id="GO:0005952">
    <property type="term" value="C:cAMP-dependent protein kinase complex"/>
    <property type="evidence" value="ECO:0007669"/>
    <property type="project" value="EnsemblFungi"/>
</dbReference>
<comment type="subunit">
    <text evidence="8">Tetramer, composed of 2 regulatory (R) and 2 catalytic (C) subunits. In the presence of cAMP it dissociates into 2 active monomeric C subunits and an R dimer.</text>
</comment>
<dbReference type="CDD" id="cd12098">
    <property type="entry name" value="DD_R_ScPKA-like"/>
    <property type="match status" value="1"/>
</dbReference>
<feature type="binding site" evidence="9">
    <location>
        <position position="274"/>
    </location>
    <ligand>
        <name>3',5'-cyclic AMP</name>
        <dbReference type="ChEBI" id="CHEBI:58165"/>
        <label>1</label>
    </ligand>
</feature>
<evidence type="ECO:0000256" key="9">
    <source>
        <dbReference type="PIRSR" id="PIRSR000548-1"/>
    </source>
</evidence>
<evidence type="ECO:0000256" key="2">
    <source>
        <dbReference type="ARBA" id="ARBA00020355"/>
    </source>
</evidence>
<evidence type="ECO:0000256" key="1">
    <source>
        <dbReference type="ARBA" id="ARBA00005753"/>
    </source>
</evidence>
<feature type="domain" description="Cyclic nucleotide-binding" evidence="11">
    <location>
        <begin position="200"/>
        <end position="315"/>
    </location>
</feature>
<accession>A0A1E3PQM4</accession>
<keyword evidence="6 8" id="KW-0547">Nucleotide-binding</keyword>
<dbReference type="GO" id="GO:0005829">
    <property type="term" value="C:cytosol"/>
    <property type="evidence" value="ECO:0007669"/>
    <property type="project" value="TreeGrafter"/>
</dbReference>
<protein>
    <recommendedName>
        <fullName evidence="2 8">cAMP-dependent protein kinase regulatory subunit</fullName>
    </recommendedName>
</protein>
<dbReference type="GO" id="GO:0016301">
    <property type="term" value="F:kinase activity"/>
    <property type="evidence" value="ECO:0007669"/>
    <property type="project" value="UniProtKB-KW"/>
</dbReference>
<dbReference type="Proteomes" id="UP000095009">
    <property type="component" value="Unassembled WGS sequence"/>
</dbReference>
<dbReference type="GO" id="GO:0046827">
    <property type="term" value="P:positive regulation of protein export from nucleus"/>
    <property type="evidence" value="ECO:0007669"/>
    <property type="project" value="EnsemblFungi"/>
</dbReference>
<dbReference type="PROSITE" id="PS00888">
    <property type="entry name" value="CNMP_BINDING_1"/>
    <property type="match status" value="2"/>
</dbReference>
<keyword evidence="7 8" id="KW-0114">cAMP</keyword>
<feature type="compositionally biased region" description="Low complexity" evidence="10">
    <location>
        <begin position="47"/>
        <end position="68"/>
    </location>
</feature>
<evidence type="ECO:0000256" key="3">
    <source>
        <dbReference type="ARBA" id="ARBA00022553"/>
    </source>
</evidence>
<dbReference type="Gene3D" id="2.60.120.10">
    <property type="entry name" value="Jelly Rolls"/>
    <property type="match status" value="2"/>
</dbReference>
<dbReference type="CDD" id="cd00038">
    <property type="entry name" value="CAP_ED"/>
    <property type="match status" value="2"/>
</dbReference>
<organism evidence="12 13">
    <name type="scientific">Nadsonia fulvescens var. elongata DSM 6958</name>
    <dbReference type="NCBI Taxonomy" id="857566"/>
    <lineage>
        <taxon>Eukaryota</taxon>
        <taxon>Fungi</taxon>
        <taxon>Dikarya</taxon>
        <taxon>Ascomycota</taxon>
        <taxon>Saccharomycotina</taxon>
        <taxon>Dipodascomycetes</taxon>
        <taxon>Dipodascales</taxon>
        <taxon>Dipodascales incertae sedis</taxon>
        <taxon>Nadsonia</taxon>
    </lineage>
</organism>
<dbReference type="GO" id="GO:0030552">
    <property type="term" value="F:cAMP binding"/>
    <property type="evidence" value="ECO:0007669"/>
    <property type="project" value="UniProtKB-KW"/>
</dbReference>
<dbReference type="EMBL" id="KV454407">
    <property type="protein sequence ID" value="ODQ67544.1"/>
    <property type="molecule type" value="Genomic_DNA"/>
</dbReference>
<keyword evidence="13" id="KW-1185">Reference proteome</keyword>
<dbReference type="Pfam" id="PF00027">
    <property type="entry name" value="cNMP_binding"/>
    <property type="match status" value="2"/>
</dbReference>